<sequence length="615" mass="69433">MEIGEMNTIHVPETIPEEDEGGQFHEKVVEVVREKMDDVGSSVRGSTGSAYQLSPRDRAGSTGSNCSRKSKFRLSVEMNIKPRTLSESSGVESEECFKEEPISVVVDYPEDMVVTVNARIRKSDVDANMNKVWTDVDPGVGNDLKVEDADADFDGVELENQSQMMNSTFVKVPYTSTFIYPIMEEKEEGDEVPERNTDKDLNRSRLLQASFRKSNDSSIYKTGIDGNDAMFGDLSAILNAGNREDVVDALNTANADFKGHPSLSLNSRARLYPSDKLTPAEKLIKAFHVIARYRGAWGVFEDEQRIVSHLINLNGLLTMTDASVIEAICTDEEYHELNGLISYFLLEKRFIIRSELLQTFKLLCNKSSDIASVILSSEVPAVVARAIVENDYTSKEIYDYAAFFLQMINAVQLSDEQCGDIGHGFYSKLVELIHAAEKNHYESIAEILFAVYLKYHYQLNDAKDLKWDCLSLSVTENPRSLKKLKDKLISLIVKNGTSLSMTYQGHDRDSNEKIQEVLKVLTDLMICTCSREMFLDAELDILLVTLIHFVENDSLLFQTDTLKAIYQILKIIQTEPSGLDRLRRVMKKGIRDWEAAGDNFNRHLLKKICKILNNI</sequence>
<evidence type="ECO:0000256" key="1">
    <source>
        <dbReference type="SAM" id="MobiDB-lite"/>
    </source>
</evidence>
<proteinExistence type="predicted"/>
<feature type="region of interest" description="Disordered" evidence="1">
    <location>
        <begin position="37"/>
        <end position="68"/>
    </location>
</feature>
<protein>
    <submittedName>
        <fullName evidence="2">NCK-interacting protein with SH3 domain</fullName>
    </submittedName>
</protein>
<accession>A0A1D2NLU8</accession>
<dbReference type="Proteomes" id="UP000094527">
    <property type="component" value="Unassembled WGS sequence"/>
</dbReference>
<dbReference type="AlphaFoldDB" id="A0A1D2NLU8"/>
<organism evidence="2 3">
    <name type="scientific">Orchesella cincta</name>
    <name type="common">Springtail</name>
    <name type="synonym">Podura cincta</name>
    <dbReference type="NCBI Taxonomy" id="48709"/>
    <lineage>
        <taxon>Eukaryota</taxon>
        <taxon>Metazoa</taxon>
        <taxon>Ecdysozoa</taxon>
        <taxon>Arthropoda</taxon>
        <taxon>Hexapoda</taxon>
        <taxon>Collembola</taxon>
        <taxon>Entomobryomorpha</taxon>
        <taxon>Entomobryoidea</taxon>
        <taxon>Orchesellidae</taxon>
        <taxon>Orchesellinae</taxon>
        <taxon>Orchesella</taxon>
    </lineage>
</organism>
<dbReference type="EMBL" id="LJIJ01000013">
    <property type="protein sequence ID" value="ODN05906.1"/>
    <property type="molecule type" value="Genomic_DNA"/>
</dbReference>
<evidence type="ECO:0000313" key="3">
    <source>
        <dbReference type="Proteomes" id="UP000094527"/>
    </source>
</evidence>
<name>A0A1D2NLU8_ORCCI</name>
<evidence type="ECO:0000313" key="2">
    <source>
        <dbReference type="EMBL" id="ODN05906.1"/>
    </source>
</evidence>
<keyword evidence="3" id="KW-1185">Reference proteome</keyword>
<feature type="compositionally biased region" description="Polar residues" evidence="1">
    <location>
        <begin position="43"/>
        <end position="52"/>
    </location>
</feature>
<gene>
    <name evidence="2" type="ORF">Ocin01_00770</name>
</gene>
<dbReference type="STRING" id="48709.A0A1D2NLU8"/>
<reference evidence="2 3" key="1">
    <citation type="journal article" date="2016" name="Genome Biol. Evol.">
        <title>Gene Family Evolution Reflects Adaptation to Soil Environmental Stressors in the Genome of the Collembolan Orchesella cincta.</title>
        <authorList>
            <person name="Faddeeva-Vakhrusheva A."/>
            <person name="Derks M.F."/>
            <person name="Anvar S.Y."/>
            <person name="Agamennone V."/>
            <person name="Suring W."/>
            <person name="Smit S."/>
            <person name="van Straalen N.M."/>
            <person name="Roelofs D."/>
        </authorList>
    </citation>
    <scope>NUCLEOTIDE SEQUENCE [LARGE SCALE GENOMIC DNA]</scope>
    <source>
        <tissue evidence="2">Mixed pool</tissue>
    </source>
</reference>
<dbReference type="OrthoDB" id="445362at2759"/>
<comment type="caution">
    <text evidence="2">The sequence shown here is derived from an EMBL/GenBank/DDBJ whole genome shotgun (WGS) entry which is preliminary data.</text>
</comment>